<dbReference type="AlphaFoldDB" id="Q4KA00"/>
<dbReference type="KEGG" id="pfl:PFL_3833"/>
<protein>
    <submittedName>
        <fullName evidence="1">Uncharacterized protein</fullName>
    </submittedName>
</protein>
<sequence length="413" mass="46719">MMPMASDPLLAQPILKPPPGPIVITQATNHDNERFYAHGAPPCGLPCATCERCWRRATLGIGSFAGPARKPPTFFAAGSGPAPFGLPGHCQVPSDCCTSRQNCYKCAAPDSVRPPGLHPLSPRDLPMSTLTPNIQFRFDQVDTRLGAPDFWSWAFSNARDPFLRGVLIEYLLCQHLISHAEEIAGKLVEHFTFQNPYPDNLSKSLRKSFEFQHQGDVFDLQLTWGLTIEIKSTASPKHWRINKTSYWNLLLDKNLKRKGFQAHYYVLAELTQSPRTDQGALTFENIRFHLLSRDDLEALAGTKNHVTFDQFSSLSLAQKQTCDYQQLPFRLKALVNRRFALSLNQIERGWKIPLPRVRGAFPLAVEKDGVIHAGYYCGTSKKPLNRFDVPWRKGFTPTWKDWESVGLRFVPER</sequence>
<dbReference type="Proteomes" id="UP000008540">
    <property type="component" value="Chromosome"/>
</dbReference>
<accession>Q4KA00</accession>
<dbReference type="HOGENOM" id="CLU_055278_0_0_6"/>
<organism evidence="1 2">
    <name type="scientific">Pseudomonas fluorescens (strain ATCC BAA-477 / NRRL B-23932 / Pf-5)</name>
    <dbReference type="NCBI Taxonomy" id="220664"/>
    <lineage>
        <taxon>Bacteria</taxon>
        <taxon>Pseudomonadati</taxon>
        <taxon>Pseudomonadota</taxon>
        <taxon>Gammaproteobacteria</taxon>
        <taxon>Pseudomonadales</taxon>
        <taxon>Pseudomonadaceae</taxon>
        <taxon>Pseudomonas</taxon>
    </lineage>
</organism>
<reference evidence="1 2" key="1">
    <citation type="journal article" date="2005" name="Nat. Biotechnol.">
        <title>Complete genome sequence of the plant commensal Pseudomonas fluorescens Pf-5.</title>
        <authorList>
            <person name="Paulsen I.T."/>
            <person name="Press C.M."/>
            <person name="Ravel J."/>
            <person name="Kobayashi D.Y."/>
            <person name="Myers G.S."/>
            <person name="Mavrodi D.V."/>
            <person name="DeBoy R.T."/>
            <person name="Seshadri R."/>
            <person name="Ren Q."/>
            <person name="Madupu R."/>
            <person name="Dodson R.J."/>
            <person name="Durkin A.S."/>
            <person name="Brinkac L.M."/>
            <person name="Daugherty S.C."/>
            <person name="Sullivan S.A."/>
            <person name="Rosovitz M.J."/>
            <person name="Gwinn M.L."/>
            <person name="Zhou L."/>
            <person name="Schneider D.J."/>
            <person name="Cartinhour S.W."/>
            <person name="Nelson W.C."/>
            <person name="Weidman J."/>
            <person name="Watkins K."/>
            <person name="Tran K."/>
            <person name="Khouri H."/>
            <person name="Pierson E.A."/>
            <person name="Pierson L.S.III."/>
            <person name="Thomashow L.S."/>
            <person name="Loper J.E."/>
        </authorList>
    </citation>
    <scope>NUCLEOTIDE SEQUENCE [LARGE SCALE GENOMIC DNA]</scope>
    <source>
        <strain evidence="2">ATCC BAA-477 / NRRL B-23932 / Pf-5</strain>
    </source>
</reference>
<evidence type="ECO:0000313" key="1">
    <source>
        <dbReference type="EMBL" id="AAY93097.1"/>
    </source>
</evidence>
<dbReference type="EMBL" id="CP000076">
    <property type="protein sequence ID" value="AAY93097.1"/>
    <property type="molecule type" value="Genomic_DNA"/>
</dbReference>
<proteinExistence type="predicted"/>
<evidence type="ECO:0000313" key="2">
    <source>
        <dbReference type="Proteomes" id="UP000008540"/>
    </source>
</evidence>
<name>Q4KA00_PSEF5</name>
<dbReference type="STRING" id="220664.PFL_3833"/>
<gene>
    <name evidence="1" type="ordered locus">PFL_3833</name>
</gene>